<protein>
    <submittedName>
        <fullName evidence="4">F-box SKIP23-like protein (DUF295)</fullName>
    </submittedName>
</protein>
<dbReference type="InterPro" id="IPR005174">
    <property type="entry name" value="KIB1-4_b-propeller"/>
</dbReference>
<dbReference type="InterPro" id="IPR050942">
    <property type="entry name" value="F-box_BR-signaling"/>
</dbReference>
<accession>A0AAV8H5X3</accession>
<comment type="caution">
    <text evidence="4">The sequence shown here is derived from an EMBL/GenBank/DDBJ whole genome shotgun (WGS) entry which is preliminary data.</text>
</comment>
<keyword evidence="5" id="KW-1185">Reference proteome</keyword>
<evidence type="ECO:0000259" key="2">
    <source>
        <dbReference type="Pfam" id="PF00646"/>
    </source>
</evidence>
<proteinExistence type="predicted"/>
<evidence type="ECO:0000313" key="4">
    <source>
        <dbReference type="EMBL" id="KAJ4812065.1"/>
    </source>
</evidence>
<evidence type="ECO:0000259" key="3">
    <source>
        <dbReference type="Pfam" id="PF03478"/>
    </source>
</evidence>
<feature type="domain" description="KIB1-4 beta-propeller" evidence="3">
    <location>
        <begin position="149"/>
        <end position="382"/>
    </location>
</feature>
<dbReference type="Proteomes" id="UP001140206">
    <property type="component" value="Chromosome 1"/>
</dbReference>
<dbReference type="SUPFAM" id="SSF81383">
    <property type="entry name" value="F-box domain"/>
    <property type="match status" value="1"/>
</dbReference>
<feature type="transmembrane region" description="Helical" evidence="1">
    <location>
        <begin position="27"/>
        <end position="46"/>
    </location>
</feature>
<name>A0AAV8H5X3_9POAL</name>
<dbReference type="InterPro" id="IPR001810">
    <property type="entry name" value="F-box_dom"/>
</dbReference>
<keyword evidence="1" id="KW-1133">Transmembrane helix</keyword>
<dbReference type="AlphaFoldDB" id="A0AAV8H5X3"/>
<dbReference type="Pfam" id="PF00646">
    <property type="entry name" value="F-box"/>
    <property type="match status" value="1"/>
</dbReference>
<keyword evidence="1" id="KW-0812">Transmembrane</keyword>
<feature type="domain" description="F-box" evidence="2">
    <location>
        <begin position="88"/>
        <end position="121"/>
    </location>
</feature>
<dbReference type="Pfam" id="PF03478">
    <property type="entry name" value="Beta-prop_KIB1-4"/>
    <property type="match status" value="1"/>
</dbReference>
<organism evidence="4 5">
    <name type="scientific">Rhynchospora pubera</name>
    <dbReference type="NCBI Taxonomy" id="906938"/>
    <lineage>
        <taxon>Eukaryota</taxon>
        <taxon>Viridiplantae</taxon>
        <taxon>Streptophyta</taxon>
        <taxon>Embryophyta</taxon>
        <taxon>Tracheophyta</taxon>
        <taxon>Spermatophyta</taxon>
        <taxon>Magnoliopsida</taxon>
        <taxon>Liliopsida</taxon>
        <taxon>Poales</taxon>
        <taxon>Cyperaceae</taxon>
        <taxon>Cyperoideae</taxon>
        <taxon>Rhynchosporeae</taxon>
        <taxon>Rhynchospora</taxon>
    </lineage>
</organism>
<dbReference type="PANTHER" id="PTHR44259">
    <property type="entry name" value="OS07G0183000 PROTEIN-RELATED"/>
    <property type="match status" value="1"/>
</dbReference>
<sequence length="430" mass="48981">MNNLLFLSFQCVQHSAARIVLLYSLSLFLNLFMLSLFLSFQCFARITRLSLVVAIHLCLEIGNPSQASNCIRICFMKTESNEAQERDWASLPPDVLNLIAKLLNEITHFVRFRAVCPSWRSSTPVTYLAPQFPWILDKRKDPHDPNLSFYSIPFNKIYTINAPSYRNKILSGHSDGYMFTLSQRHQAVSLLNPLTNHDIPLPTYQFVGSPHWIGPQQTKMGEYVVCYGHSGHQSPKLVFCHPGQNYLQELELSSDYTDCHHFYLRGMLFSIERTSGATKVTNIADGTLAYVIPPIEGHLGNCAEYLVEDSRGDILRVPRYNPSFINSFDVYRLDVATKSGLPCWVKVNNIGNQALFMDRDGGFALRASHLSGIKENCVYFLKKIFIRVYMEPSYGIERMDIETGAKEHLPCPLKEPISWFVPSLRHLSAQ</sequence>
<dbReference type="InterPro" id="IPR036047">
    <property type="entry name" value="F-box-like_dom_sf"/>
</dbReference>
<gene>
    <name evidence="4" type="ORF">LUZ62_024631</name>
</gene>
<evidence type="ECO:0000313" key="5">
    <source>
        <dbReference type="Proteomes" id="UP001140206"/>
    </source>
</evidence>
<evidence type="ECO:0000256" key="1">
    <source>
        <dbReference type="SAM" id="Phobius"/>
    </source>
</evidence>
<dbReference type="EMBL" id="JAMFTS010000001">
    <property type="protein sequence ID" value="KAJ4812065.1"/>
    <property type="molecule type" value="Genomic_DNA"/>
</dbReference>
<keyword evidence="1" id="KW-0472">Membrane</keyword>
<reference evidence="4" key="1">
    <citation type="submission" date="2022-08" db="EMBL/GenBank/DDBJ databases">
        <authorList>
            <person name="Marques A."/>
        </authorList>
    </citation>
    <scope>NUCLEOTIDE SEQUENCE</scope>
    <source>
        <strain evidence="4">RhyPub2mFocal</strain>
        <tissue evidence="4">Leaves</tissue>
    </source>
</reference>